<name>A0A4Y2G5Z1_ARAVE</name>
<sequence length="68" mass="7464">SVLGDNGTGYQKTGHLGVPNLFLGTTGHATRKRDIWVSRICAWGQRDMLPKNGPVPFKTGRMITLVIQ</sequence>
<comment type="caution">
    <text evidence="1">The sequence shown here is derived from an EMBL/GenBank/DDBJ whole genome shotgun (WGS) entry which is preliminary data.</text>
</comment>
<feature type="non-terminal residue" evidence="1">
    <location>
        <position position="1"/>
    </location>
</feature>
<proteinExistence type="predicted"/>
<reference evidence="1 2" key="1">
    <citation type="journal article" date="2019" name="Sci. Rep.">
        <title>Orb-weaving spider Araneus ventricosus genome elucidates the spidroin gene catalogue.</title>
        <authorList>
            <person name="Kono N."/>
            <person name="Nakamura H."/>
            <person name="Ohtoshi R."/>
            <person name="Moran D.A.P."/>
            <person name="Shinohara A."/>
            <person name="Yoshida Y."/>
            <person name="Fujiwara M."/>
            <person name="Mori M."/>
            <person name="Tomita M."/>
            <person name="Arakawa K."/>
        </authorList>
    </citation>
    <scope>NUCLEOTIDE SEQUENCE [LARGE SCALE GENOMIC DNA]</scope>
</reference>
<gene>
    <name evidence="1" type="ORF">AVEN_272139_1</name>
</gene>
<accession>A0A4Y2G5Z1</accession>
<dbReference type="Proteomes" id="UP000499080">
    <property type="component" value="Unassembled WGS sequence"/>
</dbReference>
<evidence type="ECO:0000313" key="2">
    <source>
        <dbReference type="Proteomes" id="UP000499080"/>
    </source>
</evidence>
<keyword evidence="2" id="KW-1185">Reference proteome</keyword>
<evidence type="ECO:0000313" key="1">
    <source>
        <dbReference type="EMBL" id="GBM49262.1"/>
    </source>
</evidence>
<protein>
    <submittedName>
        <fullName evidence="1">Uncharacterized protein</fullName>
    </submittedName>
</protein>
<organism evidence="1 2">
    <name type="scientific">Araneus ventricosus</name>
    <name type="common">Orbweaver spider</name>
    <name type="synonym">Epeira ventricosa</name>
    <dbReference type="NCBI Taxonomy" id="182803"/>
    <lineage>
        <taxon>Eukaryota</taxon>
        <taxon>Metazoa</taxon>
        <taxon>Ecdysozoa</taxon>
        <taxon>Arthropoda</taxon>
        <taxon>Chelicerata</taxon>
        <taxon>Arachnida</taxon>
        <taxon>Araneae</taxon>
        <taxon>Araneomorphae</taxon>
        <taxon>Entelegynae</taxon>
        <taxon>Araneoidea</taxon>
        <taxon>Araneidae</taxon>
        <taxon>Araneus</taxon>
    </lineage>
</organism>
<dbReference type="AlphaFoldDB" id="A0A4Y2G5Z1"/>
<dbReference type="EMBL" id="BGPR01098442">
    <property type="protein sequence ID" value="GBM49262.1"/>
    <property type="molecule type" value="Genomic_DNA"/>
</dbReference>